<accession>A0A6M8HWF3</accession>
<keyword evidence="2" id="KW-1185">Reference proteome</keyword>
<gene>
    <name evidence="1" type="ORF">HN018_22120</name>
</gene>
<geneLocation type="plasmid" evidence="1 2">
    <name>unnamed1</name>
</geneLocation>
<dbReference type="KEGG" id="lck:HN018_22120"/>
<dbReference type="Proteomes" id="UP000500767">
    <property type="component" value="Plasmid unnamed1"/>
</dbReference>
<keyword evidence="1" id="KW-0614">Plasmid</keyword>
<protein>
    <submittedName>
        <fullName evidence="1">Plasmid replication protein</fullName>
    </submittedName>
</protein>
<evidence type="ECO:0000313" key="2">
    <source>
        <dbReference type="Proteomes" id="UP000500767"/>
    </source>
</evidence>
<sequence length="392" mass="45468">MQYQTKQDILTGNLDQESTMAAGSDSRKAVQAAQQSALQFALWEVLDTSKTNMVALYDLAPRFVFDQRRSDAQTPARKVIERDFSFDGKRYRITMKPTQIILSDKTEVERYLGEREQIVEEVIRRLASNRNRLRLHGENKIRFVFTVYEVQEELARVKHTYSRDEIREAITLLAEVRLKIESLDERRAAFLSAAAFPVMGMRRAQEDDSETFVEFNPLVADAIKMLSFEQVSYELLMKVRDPVARWLLKRLHTKISNTNEPIQLMDATEIRRDSGMPVWKKSRDMLRRVSSAVDVLRREGILTDIQTEERMVGKRKDDLTFTMVASEWFAAQTRRSRQAVVDNQKDFVQAATGRNPADDFVPLPPADAYRLRELRKRREKTLTIVGKDTLPD</sequence>
<dbReference type="AlphaFoldDB" id="A0A6M8HWF3"/>
<proteinExistence type="predicted"/>
<name>A0A6M8HWF3_9PROT</name>
<organism evidence="1 2">
    <name type="scientific">Lichenicola cladoniae</name>
    <dbReference type="NCBI Taxonomy" id="1484109"/>
    <lineage>
        <taxon>Bacteria</taxon>
        <taxon>Pseudomonadati</taxon>
        <taxon>Pseudomonadota</taxon>
        <taxon>Alphaproteobacteria</taxon>
        <taxon>Acetobacterales</taxon>
        <taxon>Acetobacteraceae</taxon>
        <taxon>Lichenicola</taxon>
    </lineage>
</organism>
<dbReference type="RefSeq" id="WP_171837394.1">
    <property type="nucleotide sequence ID" value="NZ_CP053709.1"/>
</dbReference>
<dbReference type="EMBL" id="CP053709">
    <property type="protein sequence ID" value="QKE92924.1"/>
    <property type="molecule type" value="Genomic_DNA"/>
</dbReference>
<reference evidence="1 2" key="1">
    <citation type="journal article" date="2014" name="World J. Microbiol. Biotechnol.">
        <title>Biodiversity and physiological characteristics of Antarctic and Arctic lichens-associated bacteria.</title>
        <authorList>
            <person name="Lee Y.M."/>
            <person name="Kim E.H."/>
            <person name="Lee H.K."/>
            <person name="Hong S.G."/>
        </authorList>
    </citation>
    <scope>NUCLEOTIDE SEQUENCE [LARGE SCALE GENOMIC DNA]</scope>
    <source>
        <strain evidence="1 2">PAMC 26569</strain>
        <plasmid evidence="1">unnamed1</plasmid>
    </source>
</reference>
<evidence type="ECO:0000313" key="1">
    <source>
        <dbReference type="EMBL" id="QKE92924.1"/>
    </source>
</evidence>